<feature type="region of interest" description="Disordered" evidence="1">
    <location>
        <begin position="1"/>
        <end position="20"/>
    </location>
</feature>
<name>A0ABV5TAU6_9ACTN</name>
<sequence length="58" mass="6672">MTVVQHLDLPPYVDDSGRQVDVLDGQAERLTLTEPERRSRLDRQHSGPIFERDTAELL</sequence>
<evidence type="ECO:0000313" key="2">
    <source>
        <dbReference type="EMBL" id="MFB9676208.1"/>
    </source>
</evidence>
<dbReference type="Proteomes" id="UP001589610">
    <property type="component" value="Unassembled WGS sequence"/>
</dbReference>
<feature type="compositionally biased region" description="Basic and acidic residues" evidence="1">
    <location>
        <begin position="34"/>
        <end position="58"/>
    </location>
</feature>
<accession>A0ABV5TAU6</accession>
<comment type="caution">
    <text evidence="2">The sequence shown here is derived from an EMBL/GenBank/DDBJ whole genome shotgun (WGS) entry which is preliminary data.</text>
</comment>
<proteinExistence type="predicted"/>
<evidence type="ECO:0000313" key="3">
    <source>
        <dbReference type="Proteomes" id="UP001589610"/>
    </source>
</evidence>
<organism evidence="2 3">
    <name type="scientific">Streptosporangium vulgare</name>
    <dbReference type="NCBI Taxonomy" id="46190"/>
    <lineage>
        <taxon>Bacteria</taxon>
        <taxon>Bacillati</taxon>
        <taxon>Actinomycetota</taxon>
        <taxon>Actinomycetes</taxon>
        <taxon>Streptosporangiales</taxon>
        <taxon>Streptosporangiaceae</taxon>
        <taxon>Streptosporangium</taxon>
    </lineage>
</organism>
<dbReference type="RefSeq" id="WP_386156201.1">
    <property type="nucleotide sequence ID" value="NZ_JBHMBS010000004.1"/>
</dbReference>
<gene>
    <name evidence="2" type="ORF">ACFFRH_11985</name>
</gene>
<keyword evidence="3" id="KW-1185">Reference proteome</keyword>
<feature type="region of interest" description="Disordered" evidence="1">
    <location>
        <begin position="28"/>
        <end position="58"/>
    </location>
</feature>
<evidence type="ECO:0000256" key="1">
    <source>
        <dbReference type="SAM" id="MobiDB-lite"/>
    </source>
</evidence>
<reference evidence="2 3" key="1">
    <citation type="submission" date="2024-09" db="EMBL/GenBank/DDBJ databases">
        <authorList>
            <person name="Sun Q."/>
            <person name="Mori K."/>
        </authorList>
    </citation>
    <scope>NUCLEOTIDE SEQUENCE [LARGE SCALE GENOMIC DNA]</scope>
    <source>
        <strain evidence="2 3">JCM 3028</strain>
    </source>
</reference>
<protein>
    <submittedName>
        <fullName evidence="2">Uncharacterized protein</fullName>
    </submittedName>
</protein>
<dbReference type="EMBL" id="JBHMBS010000004">
    <property type="protein sequence ID" value="MFB9676208.1"/>
    <property type="molecule type" value="Genomic_DNA"/>
</dbReference>